<sequence>MWEQFQNMFVENGFEIYEHRELVEIELPRKTEAEKAAENRHLIVSELIERTRNAYWRMEDKGSPEEKSEFIKDLKNSLEI</sequence>
<reference evidence="1 2" key="1">
    <citation type="submission" date="2021-06" db="EMBL/GenBank/DDBJ databases">
        <authorList>
            <person name="Kallberg Y."/>
            <person name="Tangrot J."/>
            <person name="Rosling A."/>
        </authorList>
    </citation>
    <scope>NUCLEOTIDE SEQUENCE [LARGE SCALE GENOMIC DNA]</scope>
    <source>
        <strain evidence="1 2">120-4 pot B 10/14</strain>
    </source>
</reference>
<keyword evidence="2" id="KW-1185">Reference proteome</keyword>
<evidence type="ECO:0000313" key="1">
    <source>
        <dbReference type="EMBL" id="CAG8857129.1"/>
    </source>
</evidence>
<proteinExistence type="predicted"/>
<dbReference type="EMBL" id="CAJVQB010167580">
    <property type="protein sequence ID" value="CAG8857129.1"/>
    <property type="molecule type" value="Genomic_DNA"/>
</dbReference>
<gene>
    <name evidence="1" type="ORF">GMARGA_LOCUS45950</name>
</gene>
<comment type="caution">
    <text evidence="1">The sequence shown here is derived from an EMBL/GenBank/DDBJ whole genome shotgun (WGS) entry which is preliminary data.</text>
</comment>
<dbReference type="Proteomes" id="UP000789901">
    <property type="component" value="Unassembled WGS sequence"/>
</dbReference>
<evidence type="ECO:0000313" key="2">
    <source>
        <dbReference type="Proteomes" id="UP000789901"/>
    </source>
</evidence>
<name>A0ABN7XT89_GIGMA</name>
<protein>
    <submittedName>
        <fullName evidence="1">3763_t:CDS:1</fullName>
    </submittedName>
</protein>
<organism evidence="1 2">
    <name type="scientific">Gigaspora margarita</name>
    <dbReference type="NCBI Taxonomy" id="4874"/>
    <lineage>
        <taxon>Eukaryota</taxon>
        <taxon>Fungi</taxon>
        <taxon>Fungi incertae sedis</taxon>
        <taxon>Mucoromycota</taxon>
        <taxon>Glomeromycotina</taxon>
        <taxon>Glomeromycetes</taxon>
        <taxon>Diversisporales</taxon>
        <taxon>Gigasporaceae</taxon>
        <taxon>Gigaspora</taxon>
    </lineage>
</organism>
<feature type="non-terminal residue" evidence="1">
    <location>
        <position position="80"/>
    </location>
</feature>
<accession>A0ABN7XT89</accession>